<evidence type="ECO:0000256" key="1">
    <source>
        <dbReference type="SAM" id="SignalP"/>
    </source>
</evidence>
<accession>A0A2A8CXR8</accession>
<feature type="chain" id="PRO_5012834627" description="Transporter" evidence="1">
    <location>
        <begin position="22"/>
        <end position="268"/>
    </location>
</feature>
<name>A0A2A8CXR8_9BACT</name>
<evidence type="ECO:0008006" key="4">
    <source>
        <dbReference type="Google" id="ProtNLM"/>
    </source>
</evidence>
<dbReference type="AlphaFoldDB" id="A0A2A8CXR8"/>
<feature type="signal peptide" evidence="1">
    <location>
        <begin position="1"/>
        <end position="21"/>
    </location>
</feature>
<dbReference type="Proteomes" id="UP000220102">
    <property type="component" value="Unassembled WGS sequence"/>
</dbReference>
<protein>
    <recommendedName>
        <fullName evidence="4">Transporter</fullName>
    </recommendedName>
</protein>
<reference evidence="2 3" key="1">
    <citation type="submission" date="2017-10" db="EMBL/GenBank/DDBJ databases">
        <title>Draft genome of Longibacter Salinarum.</title>
        <authorList>
            <person name="Goh K.M."/>
            <person name="Shamsir M.S."/>
            <person name="Lim S.W."/>
        </authorList>
    </citation>
    <scope>NUCLEOTIDE SEQUENCE [LARGE SCALE GENOMIC DNA]</scope>
    <source>
        <strain evidence="2 3">KCTC 52045</strain>
    </source>
</reference>
<proteinExistence type="predicted"/>
<dbReference type="EMBL" id="PDEQ01000004">
    <property type="protein sequence ID" value="PEN13512.1"/>
    <property type="molecule type" value="Genomic_DNA"/>
</dbReference>
<comment type="caution">
    <text evidence="2">The sequence shown here is derived from an EMBL/GenBank/DDBJ whole genome shotgun (WGS) entry which is preliminary data.</text>
</comment>
<gene>
    <name evidence="2" type="ORF">CRI94_09355</name>
</gene>
<evidence type="ECO:0000313" key="2">
    <source>
        <dbReference type="EMBL" id="PEN13512.1"/>
    </source>
</evidence>
<evidence type="ECO:0000313" key="3">
    <source>
        <dbReference type="Proteomes" id="UP000220102"/>
    </source>
</evidence>
<keyword evidence="1" id="KW-0732">Signal</keyword>
<keyword evidence="3" id="KW-1185">Reference proteome</keyword>
<sequence>MHVQMAWLILIVAASALPATGQTLFTRPYLPSTLSVEAVRPAYENGQLSSTTGALFFTGSYTLDKNIELIGELPVAHADGETISSTTALGNPLLGLGLSSTRIPFLVEIGVRFPVSSGDVATQLAQAADYGRGAAFLEKEKQAYLLANTRFMLGRKTSIRLRSGLAFGIFEEADTSGTDVTQRDLRLRYAVQVWREGDRLITGASFTGRGITTAPGSYSDKSRHHFAFSALLDFERIAPGITIGIPLNAEDRELASFIFGASLDLRLW</sequence>
<organism evidence="2 3">
    <name type="scientific">Longibacter salinarum</name>
    <dbReference type="NCBI Taxonomy" id="1850348"/>
    <lineage>
        <taxon>Bacteria</taxon>
        <taxon>Pseudomonadati</taxon>
        <taxon>Rhodothermota</taxon>
        <taxon>Rhodothermia</taxon>
        <taxon>Rhodothermales</taxon>
        <taxon>Salisaetaceae</taxon>
        <taxon>Longibacter</taxon>
    </lineage>
</organism>